<evidence type="ECO:0000259" key="1">
    <source>
        <dbReference type="Pfam" id="PF01551"/>
    </source>
</evidence>
<keyword evidence="3" id="KW-1185">Reference proteome</keyword>
<protein>
    <submittedName>
        <fullName evidence="2">M23 family metallopeptidase</fullName>
        <ecNumber evidence="2">3.4.-.-</ecNumber>
    </submittedName>
</protein>
<dbReference type="SUPFAM" id="SSF51261">
    <property type="entry name" value="Duplicated hybrid motif"/>
    <property type="match status" value="1"/>
</dbReference>
<evidence type="ECO:0000313" key="3">
    <source>
        <dbReference type="Proteomes" id="UP001596496"/>
    </source>
</evidence>
<dbReference type="PANTHER" id="PTHR21666">
    <property type="entry name" value="PEPTIDASE-RELATED"/>
    <property type="match status" value="1"/>
</dbReference>
<dbReference type="InterPro" id="IPR050570">
    <property type="entry name" value="Cell_wall_metabolism_enzyme"/>
</dbReference>
<dbReference type="Pfam" id="PF01551">
    <property type="entry name" value="Peptidase_M23"/>
    <property type="match status" value="1"/>
</dbReference>
<reference evidence="3" key="1">
    <citation type="journal article" date="2019" name="Int. J. Syst. Evol. Microbiol.">
        <title>The Global Catalogue of Microorganisms (GCM) 10K type strain sequencing project: providing services to taxonomists for standard genome sequencing and annotation.</title>
        <authorList>
            <consortium name="The Broad Institute Genomics Platform"/>
            <consortium name="The Broad Institute Genome Sequencing Center for Infectious Disease"/>
            <person name="Wu L."/>
            <person name="Ma J."/>
        </authorList>
    </citation>
    <scope>NUCLEOTIDE SEQUENCE [LARGE SCALE GENOMIC DNA]</scope>
    <source>
        <strain evidence="3">CECT 7649</strain>
    </source>
</reference>
<dbReference type="PANTHER" id="PTHR21666:SF270">
    <property type="entry name" value="MUREIN HYDROLASE ACTIVATOR ENVC"/>
    <property type="match status" value="1"/>
</dbReference>
<sequence length="282" mass="28895">MTGSATANAAVSAAGPTFQLPFPCGETWVGSSGSFAHTGNEIDFNGSANDGDRDRGRTVVAAAAGTVVISAYQTANGFGNLVKIRHSDGSATLYAHLSARTVSQGARVAQGQKIGAVGNSSAKYKIVSHLHYEQRSAAGKIVRATFNGAAFKYPGQSVKSRNCGGGAAPRSAPSGSNPYTAAKVCGSGFKQVDVATLGSQGRVFLMYSSATGQNCVATVRNSGRGKVAASAYLEVKGKARQTDAGSFQYYAGPVRAKAARTCVKWGGSIGTAKYDSPFEHCG</sequence>
<comment type="caution">
    <text evidence="2">The sequence shown here is derived from an EMBL/GenBank/DDBJ whole genome shotgun (WGS) entry which is preliminary data.</text>
</comment>
<dbReference type="RefSeq" id="WP_380824785.1">
    <property type="nucleotide sequence ID" value="NZ_JBHTCG010000003.1"/>
</dbReference>
<keyword evidence="2" id="KW-0378">Hydrolase</keyword>
<organism evidence="2 3">
    <name type="scientific">Sphaerisporangium rhizosphaerae</name>
    <dbReference type="NCBI Taxonomy" id="2269375"/>
    <lineage>
        <taxon>Bacteria</taxon>
        <taxon>Bacillati</taxon>
        <taxon>Actinomycetota</taxon>
        <taxon>Actinomycetes</taxon>
        <taxon>Streptosporangiales</taxon>
        <taxon>Streptosporangiaceae</taxon>
        <taxon>Sphaerisporangium</taxon>
    </lineage>
</organism>
<dbReference type="GO" id="GO:0016787">
    <property type="term" value="F:hydrolase activity"/>
    <property type="evidence" value="ECO:0007669"/>
    <property type="project" value="UniProtKB-KW"/>
</dbReference>
<proteinExistence type="predicted"/>
<gene>
    <name evidence="2" type="ORF">ACFQSB_05995</name>
</gene>
<dbReference type="Gene3D" id="2.70.70.10">
    <property type="entry name" value="Glucose Permease (Domain IIA)"/>
    <property type="match status" value="1"/>
</dbReference>
<name>A0ABW2P0Y8_9ACTN</name>
<dbReference type="InterPro" id="IPR016047">
    <property type="entry name" value="M23ase_b-sheet_dom"/>
</dbReference>
<dbReference type="EC" id="3.4.-.-" evidence="2"/>
<dbReference type="Proteomes" id="UP001596496">
    <property type="component" value="Unassembled WGS sequence"/>
</dbReference>
<evidence type="ECO:0000313" key="2">
    <source>
        <dbReference type="EMBL" id="MFC7381750.1"/>
    </source>
</evidence>
<dbReference type="EMBL" id="JBHTCG010000003">
    <property type="protein sequence ID" value="MFC7381750.1"/>
    <property type="molecule type" value="Genomic_DNA"/>
</dbReference>
<accession>A0ABW2P0Y8</accession>
<dbReference type="InterPro" id="IPR011055">
    <property type="entry name" value="Dup_hybrid_motif"/>
</dbReference>
<feature type="domain" description="M23ase beta-sheet core" evidence="1">
    <location>
        <begin position="54"/>
        <end position="136"/>
    </location>
</feature>
<dbReference type="CDD" id="cd12797">
    <property type="entry name" value="M23_peptidase"/>
    <property type="match status" value="1"/>
</dbReference>